<comment type="caution">
    <text evidence="1">The sequence shown here is derived from an EMBL/GenBank/DDBJ whole genome shotgun (WGS) entry which is preliminary data.</text>
</comment>
<reference evidence="1" key="1">
    <citation type="submission" date="2019-03" db="EMBL/GenBank/DDBJ databases">
        <title>Improved annotation for the trematode Fasciola hepatica.</title>
        <authorList>
            <person name="Choi Y.-J."/>
            <person name="Martin J."/>
            <person name="Mitreva M."/>
        </authorList>
    </citation>
    <scope>NUCLEOTIDE SEQUENCE [LARGE SCALE GENOMIC DNA]</scope>
</reference>
<dbReference type="PANTHER" id="PTHR12121:SF36">
    <property type="entry name" value="ENDONUCLEASE_EXONUCLEASE_PHOSPHATASE DOMAIN-CONTAINING PROTEIN"/>
    <property type="match status" value="1"/>
</dbReference>
<proteinExistence type="predicted"/>
<dbReference type="GO" id="GO:0000175">
    <property type="term" value="F:3'-5'-RNA exonuclease activity"/>
    <property type="evidence" value="ECO:0007669"/>
    <property type="project" value="TreeGrafter"/>
</dbReference>
<sequence length="187" mass="20723">MCENPPPLIVNRVMKRHNMALGVIFKTKGAPGPNVPGGLQFCFTNGYIHWDPYLTDVKMIQTILWTAGLWVYIDQFLLGSGELKDLKSPANTSKTPLPNRIPVLGASPPAASMTVIFCGDLNSLPESEVVEFLMRGSLPKSHTGFLNNSFKCMFEDWRLLESGRLMETHSDIDSRLIGLTESHKACS</sequence>
<dbReference type="Gene3D" id="3.60.10.10">
    <property type="entry name" value="Endonuclease/exonuclease/phosphatase"/>
    <property type="match status" value="1"/>
</dbReference>
<evidence type="ECO:0000313" key="1">
    <source>
        <dbReference type="EMBL" id="THD21664.1"/>
    </source>
</evidence>
<protein>
    <recommendedName>
        <fullName evidence="3">Endonuclease/exonuclease/phosphatase domain-containing protein</fullName>
    </recommendedName>
</protein>
<dbReference type="PANTHER" id="PTHR12121">
    <property type="entry name" value="CARBON CATABOLITE REPRESSOR PROTEIN 4"/>
    <property type="match status" value="1"/>
</dbReference>
<dbReference type="InterPro" id="IPR036691">
    <property type="entry name" value="Endo/exonu/phosph_ase_sf"/>
</dbReference>
<evidence type="ECO:0008006" key="3">
    <source>
        <dbReference type="Google" id="ProtNLM"/>
    </source>
</evidence>
<organism evidence="1 2">
    <name type="scientific">Fasciola hepatica</name>
    <name type="common">Liver fluke</name>
    <dbReference type="NCBI Taxonomy" id="6192"/>
    <lineage>
        <taxon>Eukaryota</taxon>
        <taxon>Metazoa</taxon>
        <taxon>Spiralia</taxon>
        <taxon>Lophotrochozoa</taxon>
        <taxon>Platyhelminthes</taxon>
        <taxon>Trematoda</taxon>
        <taxon>Digenea</taxon>
        <taxon>Plagiorchiida</taxon>
        <taxon>Echinostomata</taxon>
        <taxon>Echinostomatoidea</taxon>
        <taxon>Fasciolidae</taxon>
        <taxon>Fasciola</taxon>
    </lineage>
</organism>
<dbReference type="InterPro" id="IPR050410">
    <property type="entry name" value="CCR4/nocturin_mRNA_transcr"/>
</dbReference>
<gene>
    <name evidence="1" type="ORF">D915_007730</name>
</gene>
<dbReference type="Proteomes" id="UP000230066">
    <property type="component" value="Unassembled WGS sequence"/>
</dbReference>
<dbReference type="EMBL" id="JXXN02003355">
    <property type="protein sequence ID" value="THD21664.1"/>
    <property type="molecule type" value="Genomic_DNA"/>
</dbReference>
<dbReference type="AlphaFoldDB" id="A0A2H1C275"/>
<keyword evidence="2" id="KW-1185">Reference proteome</keyword>
<dbReference type="SUPFAM" id="SSF56219">
    <property type="entry name" value="DNase I-like"/>
    <property type="match status" value="1"/>
</dbReference>
<accession>A0A2H1C275</accession>
<name>A0A2H1C275_FASHE</name>
<evidence type="ECO:0000313" key="2">
    <source>
        <dbReference type="Proteomes" id="UP000230066"/>
    </source>
</evidence>